<dbReference type="EMBL" id="MU069620">
    <property type="protein sequence ID" value="KAF5837331.1"/>
    <property type="molecule type" value="Genomic_DNA"/>
</dbReference>
<accession>A0ABQ7GRU1</accession>
<comment type="caution">
    <text evidence="1">The sequence shown here is derived from an EMBL/GenBank/DDBJ whole genome shotgun (WGS) entry which is preliminary data.</text>
</comment>
<gene>
    <name evidence="1" type="ORF">DUNSADRAFT_4539</name>
</gene>
<protein>
    <submittedName>
        <fullName evidence="1">Uncharacterized protein</fullName>
    </submittedName>
</protein>
<evidence type="ECO:0000313" key="1">
    <source>
        <dbReference type="EMBL" id="KAF5837331.1"/>
    </source>
</evidence>
<dbReference type="Proteomes" id="UP000815325">
    <property type="component" value="Unassembled WGS sequence"/>
</dbReference>
<proteinExistence type="predicted"/>
<sequence>MPFNVLVVASEKELGEFVPYVQAAKKYVGPIRVFKEYRSVQACEQAQEAAASGGLHVALLSNHFTAPGKAEFSDALRKVLRDQFHETPIVCWGHPSRGGDKGKHYHHALQEFEEVGPMLAKIKNKELVAEWKEKGEKKGLFGRRSIDR</sequence>
<name>A0ABQ7GRU1_DUNSA</name>
<evidence type="ECO:0000313" key="2">
    <source>
        <dbReference type="Proteomes" id="UP000815325"/>
    </source>
</evidence>
<reference evidence="1" key="1">
    <citation type="submission" date="2017-08" db="EMBL/GenBank/DDBJ databases">
        <authorList>
            <person name="Polle J.E."/>
            <person name="Barry K."/>
            <person name="Cushman J."/>
            <person name="Schmutz J."/>
            <person name="Tran D."/>
            <person name="Hathwaick L.T."/>
            <person name="Yim W.C."/>
            <person name="Jenkins J."/>
            <person name="Mckie-Krisberg Z.M."/>
            <person name="Prochnik S."/>
            <person name="Lindquist E."/>
            <person name="Dockter R.B."/>
            <person name="Adam C."/>
            <person name="Molina H."/>
            <person name="Bunkerborg J."/>
            <person name="Jin E."/>
            <person name="Buchheim M."/>
            <person name="Magnuson J."/>
        </authorList>
    </citation>
    <scope>NUCLEOTIDE SEQUENCE</scope>
    <source>
        <strain evidence="1">CCAP 19/18</strain>
    </source>
</reference>
<keyword evidence="2" id="KW-1185">Reference proteome</keyword>
<organism evidence="1 2">
    <name type="scientific">Dunaliella salina</name>
    <name type="common">Green alga</name>
    <name type="synonym">Protococcus salinus</name>
    <dbReference type="NCBI Taxonomy" id="3046"/>
    <lineage>
        <taxon>Eukaryota</taxon>
        <taxon>Viridiplantae</taxon>
        <taxon>Chlorophyta</taxon>
        <taxon>core chlorophytes</taxon>
        <taxon>Chlorophyceae</taxon>
        <taxon>CS clade</taxon>
        <taxon>Chlamydomonadales</taxon>
        <taxon>Dunaliellaceae</taxon>
        <taxon>Dunaliella</taxon>
    </lineage>
</organism>